<sequence>MTGKSCANDWCTRPHHAKGYCQVCYRRGWAAGDMTRAQIRYENWGQSRNTVDEVAVERLCAGDIPEETTLGEREAAVRRLHALGWNDVEIEARLRRPPQYVLKVRRRLGLPPNQIGGRRTGQVYVTARDQDRQAPTSSSQLLPHPWLSEARAVPKRPAA</sequence>
<dbReference type="RefSeq" id="WP_181662539.1">
    <property type="nucleotide sequence ID" value="NZ_JACEHE010000050.1"/>
</dbReference>
<comment type="caution">
    <text evidence="2">The sequence shown here is derived from an EMBL/GenBank/DDBJ whole genome shotgun (WGS) entry which is preliminary data.</text>
</comment>
<organism evidence="2 3">
    <name type="scientific">Streptomyces himalayensis subsp. himalayensis</name>
    <dbReference type="NCBI Taxonomy" id="2756131"/>
    <lineage>
        <taxon>Bacteria</taxon>
        <taxon>Bacillati</taxon>
        <taxon>Actinomycetota</taxon>
        <taxon>Actinomycetes</taxon>
        <taxon>Kitasatosporales</taxon>
        <taxon>Streptomycetaceae</taxon>
        <taxon>Streptomyces</taxon>
        <taxon>Streptomyces himalayensis</taxon>
    </lineage>
</organism>
<evidence type="ECO:0000313" key="3">
    <source>
        <dbReference type="Proteomes" id="UP000545761"/>
    </source>
</evidence>
<dbReference type="Proteomes" id="UP000545761">
    <property type="component" value="Unassembled WGS sequence"/>
</dbReference>
<reference evidence="2 3" key="1">
    <citation type="submission" date="2020-07" db="EMBL/GenBank/DDBJ databases">
        <title>Streptomyces isolated from Indian soil.</title>
        <authorList>
            <person name="Mandal S."/>
            <person name="Maiti P.K."/>
        </authorList>
    </citation>
    <scope>NUCLEOTIDE SEQUENCE [LARGE SCALE GENOMIC DNA]</scope>
    <source>
        <strain evidence="2 3">PSKA28</strain>
    </source>
</reference>
<proteinExistence type="predicted"/>
<name>A0A7W0DUS4_9ACTN</name>
<protein>
    <submittedName>
        <fullName evidence="2">Uncharacterized protein</fullName>
    </submittedName>
</protein>
<evidence type="ECO:0000313" key="2">
    <source>
        <dbReference type="EMBL" id="MBA2951627.1"/>
    </source>
</evidence>
<accession>A0A7W0DUS4</accession>
<feature type="region of interest" description="Disordered" evidence="1">
    <location>
        <begin position="129"/>
        <end position="159"/>
    </location>
</feature>
<evidence type="ECO:0000256" key="1">
    <source>
        <dbReference type="SAM" id="MobiDB-lite"/>
    </source>
</evidence>
<gene>
    <name evidence="2" type="ORF">H1D24_39210</name>
</gene>
<dbReference type="AlphaFoldDB" id="A0A7W0DUS4"/>
<dbReference type="EMBL" id="JACEHE010000050">
    <property type="protein sequence ID" value="MBA2951627.1"/>
    <property type="molecule type" value="Genomic_DNA"/>
</dbReference>